<dbReference type="SMART" id="SM00862">
    <property type="entry name" value="Trans_reg_C"/>
    <property type="match status" value="1"/>
</dbReference>
<dbReference type="Gene3D" id="1.25.40.10">
    <property type="entry name" value="Tetratricopeptide repeat domain"/>
    <property type="match status" value="2"/>
</dbReference>
<dbReference type="SUPFAM" id="SSF48452">
    <property type="entry name" value="TPR-like"/>
    <property type="match status" value="2"/>
</dbReference>
<accession>D2AVA9</accession>
<evidence type="ECO:0000256" key="3">
    <source>
        <dbReference type="ARBA" id="ARBA00023125"/>
    </source>
</evidence>
<dbReference type="GO" id="GO:0000160">
    <property type="term" value="P:phosphorelay signal transduction system"/>
    <property type="evidence" value="ECO:0007669"/>
    <property type="project" value="InterPro"/>
</dbReference>
<dbReference type="PRINTS" id="PR00364">
    <property type="entry name" value="DISEASERSIST"/>
</dbReference>
<comment type="similarity">
    <text evidence="1">Belongs to the AfsR/DnrI/RedD regulatory family.</text>
</comment>
<dbReference type="SUPFAM" id="SSF52540">
    <property type="entry name" value="P-loop containing nucleoside triphosphate hydrolases"/>
    <property type="match status" value="1"/>
</dbReference>
<dbReference type="CDD" id="cd15831">
    <property type="entry name" value="BTAD"/>
    <property type="match status" value="1"/>
</dbReference>
<dbReference type="RefSeq" id="WP_012892495.1">
    <property type="nucleotide sequence ID" value="NC_013595.1"/>
</dbReference>
<dbReference type="InterPro" id="IPR005158">
    <property type="entry name" value="BTAD"/>
</dbReference>
<dbReference type="Proteomes" id="UP000002029">
    <property type="component" value="Chromosome"/>
</dbReference>
<gene>
    <name evidence="7" type="ordered locus">Sros_6027</name>
</gene>
<dbReference type="FunFam" id="1.25.40.10:FF:000222">
    <property type="entry name" value="SARP family transcriptional regulator"/>
    <property type="match status" value="1"/>
</dbReference>
<feature type="domain" description="OmpR/PhoB-type" evidence="6">
    <location>
        <begin position="1"/>
        <end position="98"/>
    </location>
</feature>
<keyword evidence="8" id="KW-1185">Reference proteome</keyword>
<dbReference type="InterPro" id="IPR016032">
    <property type="entry name" value="Sig_transdc_resp-reg_C-effctor"/>
</dbReference>
<dbReference type="InterPro" id="IPR027417">
    <property type="entry name" value="P-loop_NTPase"/>
</dbReference>
<dbReference type="Gene3D" id="1.10.10.10">
    <property type="entry name" value="Winged helix-like DNA-binding domain superfamily/Winged helix DNA-binding domain"/>
    <property type="match status" value="1"/>
</dbReference>
<dbReference type="InterPro" id="IPR011990">
    <property type="entry name" value="TPR-like_helical_dom_sf"/>
</dbReference>
<dbReference type="GO" id="GO:0003677">
    <property type="term" value="F:DNA binding"/>
    <property type="evidence" value="ECO:0007669"/>
    <property type="project" value="UniProtKB-UniRule"/>
</dbReference>
<sequence length="960" mass="104091">MVRPGFDFRVLGPFEVLRDGVPVPIRAAKLRTLLVSLLLDANEVVPVETLVDRLWGDDPPGGALNTLQNYVMRSRRSLGCAGDDGPLLTCPRGYLIRVADDGLDLHRFDALTRRARAAATADAMEQASALLGEALRLWRGEPLQDVQSEALRREVAPALAERRLDALQSRIEADLALGRHEEVVPELRKLTAGHPLRERFWAQRMLALYRSGRQAEALRCYHSVREVLVEELGVDPGAELRDLHRRILDGDPALAVAGGSGHGAPASGNLPAEMTTFVGRGRQLADAGRLLESSRLVTLTGVGGVGKTRLALRVAAQVSHAFPDGVWLADLAPLADPELLDRAVAQALGVRDQSARPCVDVLAGHLRDRRAMLVLDNCEHMVDAAATLVAALLRAVPGLRVLATSRQRLGVQGEHVLPVPPLAMPPVTPPAGEDAGPSLTHYEAVTLLVDRAAASAPNFRITRHNCGVVAQLCGRLDGIPLAIELAAVRLGTLSAEEILDRLDDRFQLLADNGAQGAPRHHRTLRGVVSWSHDLCTEHERLLWARLSVFSGGFDLEAAEAVCSGAGIDRQDVMDVLAGLAHKSILIVGTLGGRTRYSLLETIRQYGRQRLVDLGQDTVVRRRHRDHYRSMAAQAAADWCSPREVEWLSRLRRELPNLRAALDFCATEPGEAQSGLEIAVNLTRTRCWFFSSTIGEGRHWLERGLALSPCPPDPLQVGAVALVAWIALCQGDRQGADGLLARCRHLASRLPGDDVPAAVTYIEGAHALLVHGDPRAISLLAQARDRFLRAGATGDAHMATMLWAMASAFLGDRDTAVAACGEYLADAEARGGAWAHSWALWELGLTELRHGDPVRAAALFRDCLRHQHDIDDRWGPVWGLETLAWTIAAAGHHGHAAELLGAAHQLRRTTGVALTGLRPFHDAHAEADRLVRRALGEQAYATAFERGARTEDVIDLACMAP</sequence>
<protein>
    <submittedName>
        <fullName evidence="7">ATPase-like protein</fullName>
    </submittedName>
</protein>
<evidence type="ECO:0000256" key="1">
    <source>
        <dbReference type="ARBA" id="ARBA00005820"/>
    </source>
</evidence>
<dbReference type="eggNOG" id="COG3629">
    <property type="taxonomic scope" value="Bacteria"/>
</dbReference>
<dbReference type="AlphaFoldDB" id="D2AVA9"/>
<dbReference type="InterPro" id="IPR049945">
    <property type="entry name" value="AAA_22"/>
</dbReference>
<dbReference type="InterPro" id="IPR001867">
    <property type="entry name" value="OmpR/PhoB-type_DNA-bd"/>
</dbReference>
<dbReference type="SMART" id="SM01043">
    <property type="entry name" value="BTAD"/>
    <property type="match status" value="1"/>
</dbReference>
<dbReference type="Pfam" id="PF13401">
    <property type="entry name" value="AAA_22"/>
    <property type="match status" value="1"/>
</dbReference>
<dbReference type="Pfam" id="PF25872">
    <property type="entry name" value="HTH_77"/>
    <property type="match status" value="1"/>
</dbReference>
<keyword evidence="4" id="KW-0804">Transcription</keyword>
<evidence type="ECO:0000313" key="8">
    <source>
        <dbReference type="Proteomes" id="UP000002029"/>
    </source>
</evidence>
<keyword evidence="2" id="KW-0805">Transcription regulation</keyword>
<proteinExistence type="inferred from homology"/>
<dbReference type="SUPFAM" id="SSF46894">
    <property type="entry name" value="C-terminal effector domain of the bipartite response regulators"/>
    <property type="match status" value="1"/>
</dbReference>
<dbReference type="HOGENOM" id="CLU_004665_1_0_11"/>
<dbReference type="PANTHER" id="PTHR47691:SF3">
    <property type="entry name" value="HTH-TYPE TRANSCRIPTIONAL REGULATOR RV0890C-RELATED"/>
    <property type="match status" value="1"/>
</dbReference>
<dbReference type="Pfam" id="PF03704">
    <property type="entry name" value="BTAD"/>
    <property type="match status" value="1"/>
</dbReference>
<evidence type="ECO:0000256" key="4">
    <source>
        <dbReference type="ARBA" id="ARBA00023163"/>
    </source>
</evidence>
<evidence type="ECO:0000313" key="7">
    <source>
        <dbReference type="EMBL" id="ACZ88760.1"/>
    </source>
</evidence>
<dbReference type="eggNOG" id="COG3903">
    <property type="taxonomic scope" value="Bacteria"/>
</dbReference>
<dbReference type="InterPro" id="IPR058852">
    <property type="entry name" value="HTH_77"/>
</dbReference>
<dbReference type="EMBL" id="CP001814">
    <property type="protein sequence ID" value="ACZ88760.1"/>
    <property type="molecule type" value="Genomic_DNA"/>
</dbReference>
<keyword evidence="3 5" id="KW-0238">DNA-binding</keyword>
<dbReference type="Gene3D" id="3.40.50.300">
    <property type="entry name" value="P-loop containing nucleotide triphosphate hydrolases"/>
    <property type="match status" value="1"/>
</dbReference>
<dbReference type="GO" id="GO:0006355">
    <property type="term" value="P:regulation of DNA-templated transcription"/>
    <property type="evidence" value="ECO:0007669"/>
    <property type="project" value="InterPro"/>
</dbReference>
<organism evidence="7 8">
    <name type="scientific">Streptosporangium roseum (strain ATCC 12428 / DSM 43021 / JCM 3005 / KCTC 9067 / NCIMB 10171 / NRRL 2505 / NI 9100)</name>
    <dbReference type="NCBI Taxonomy" id="479432"/>
    <lineage>
        <taxon>Bacteria</taxon>
        <taxon>Bacillati</taxon>
        <taxon>Actinomycetota</taxon>
        <taxon>Actinomycetes</taxon>
        <taxon>Streptosporangiales</taxon>
        <taxon>Streptosporangiaceae</taxon>
        <taxon>Streptosporangium</taxon>
    </lineage>
</organism>
<reference evidence="7 8" key="1">
    <citation type="journal article" date="2010" name="Stand. Genomic Sci.">
        <title>Complete genome sequence of Streptosporangium roseum type strain (NI 9100).</title>
        <authorList>
            <person name="Nolan M."/>
            <person name="Sikorski J."/>
            <person name="Jando M."/>
            <person name="Lucas S."/>
            <person name="Lapidus A."/>
            <person name="Glavina Del Rio T."/>
            <person name="Chen F."/>
            <person name="Tice H."/>
            <person name="Pitluck S."/>
            <person name="Cheng J.F."/>
            <person name="Chertkov O."/>
            <person name="Sims D."/>
            <person name="Meincke L."/>
            <person name="Brettin T."/>
            <person name="Han C."/>
            <person name="Detter J.C."/>
            <person name="Bruce D."/>
            <person name="Goodwin L."/>
            <person name="Land M."/>
            <person name="Hauser L."/>
            <person name="Chang Y.J."/>
            <person name="Jeffries C.D."/>
            <person name="Ivanova N."/>
            <person name="Mavromatis K."/>
            <person name="Mikhailova N."/>
            <person name="Chen A."/>
            <person name="Palaniappan K."/>
            <person name="Chain P."/>
            <person name="Rohde M."/>
            <person name="Goker M."/>
            <person name="Bristow J."/>
            <person name="Eisen J.A."/>
            <person name="Markowitz V."/>
            <person name="Hugenholtz P."/>
            <person name="Kyrpides N.C."/>
            <person name="Klenk H.P."/>
        </authorList>
    </citation>
    <scope>NUCLEOTIDE SEQUENCE [LARGE SCALE GENOMIC DNA]</scope>
    <source>
        <strain evidence="8">ATCC 12428 / DSM 43021 / JCM 3005 / NI 9100</strain>
    </source>
</reference>
<dbReference type="OrthoDB" id="3194665at2"/>
<dbReference type="KEGG" id="sro:Sros_6027"/>
<feature type="DNA-binding region" description="OmpR/PhoB-type" evidence="5">
    <location>
        <begin position="1"/>
        <end position="98"/>
    </location>
</feature>
<dbReference type="GO" id="GO:0016887">
    <property type="term" value="F:ATP hydrolysis activity"/>
    <property type="evidence" value="ECO:0007669"/>
    <property type="project" value="InterPro"/>
</dbReference>
<evidence type="ECO:0000256" key="2">
    <source>
        <dbReference type="ARBA" id="ARBA00023015"/>
    </source>
</evidence>
<dbReference type="Pfam" id="PF00486">
    <property type="entry name" value="Trans_reg_C"/>
    <property type="match status" value="1"/>
</dbReference>
<dbReference type="InterPro" id="IPR036388">
    <property type="entry name" value="WH-like_DNA-bd_sf"/>
</dbReference>
<name>D2AVA9_STRRD</name>
<evidence type="ECO:0000256" key="5">
    <source>
        <dbReference type="PROSITE-ProRule" id="PRU01091"/>
    </source>
</evidence>
<dbReference type="PANTHER" id="PTHR47691">
    <property type="entry name" value="REGULATOR-RELATED"/>
    <property type="match status" value="1"/>
</dbReference>
<evidence type="ECO:0000259" key="6">
    <source>
        <dbReference type="PROSITE" id="PS51755"/>
    </source>
</evidence>
<dbReference type="PROSITE" id="PS51755">
    <property type="entry name" value="OMPR_PHOB"/>
    <property type="match status" value="1"/>
</dbReference>